<dbReference type="RefSeq" id="WP_090734723.1">
    <property type="nucleotide sequence ID" value="NZ_FOHO01000006.1"/>
</dbReference>
<feature type="chain" id="PRO_5011755454" evidence="1">
    <location>
        <begin position="21"/>
        <end position="220"/>
    </location>
</feature>
<accession>A0A1I0FEH8</accession>
<evidence type="ECO:0000313" key="3">
    <source>
        <dbReference type="Proteomes" id="UP000199180"/>
    </source>
</evidence>
<reference evidence="2 3" key="1">
    <citation type="submission" date="2016-10" db="EMBL/GenBank/DDBJ databases">
        <authorList>
            <person name="de Groot N.N."/>
        </authorList>
    </citation>
    <scope>NUCLEOTIDE SEQUENCE [LARGE SCALE GENOMIC DNA]</scope>
    <source>
        <strain evidence="2 3">DSM 17862</strain>
    </source>
</reference>
<proteinExistence type="predicted"/>
<evidence type="ECO:0000313" key="2">
    <source>
        <dbReference type="EMBL" id="SET56553.1"/>
    </source>
</evidence>
<dbReference type="Pfam" id="PF06226">
    <property type="entry name" value="DUF1007"/>
    <property type="match status" value="1"/>
</dbReference>
<gene>
    <name evidence="2" type="ORF">SAMN04489858_106195</name>
</gene>
<evidence type="ECO:0000256" key="1">
    <source>
        <dbReference type="SAM" id="SignalP"/>
    </source>
</evidence>
<dbReference type="EMBL" id="FOHO01000006">
    <property type="protein sequence ID" value="SET56553.1"/>
    <property type="molecule type" value="Genomic_DNA"/>
</dbReference>
<keyword evidence="1" id="KW-0732">Signal</keyword>
<dbReference type="InterPro" id="IPR018247">
    <property type="entry name" value="EF_Hand_1_Ca_BS"/>
</dbReference>
<feature type="signal peptide" evidence="1">
    <location>
        <begin position="1"/>
        <end position="20"/>
    </location>
</feature>
<sequence>MFRARLLALVLTACPVTAFAHPHVFIEAAVRLIYDGDGRLDGAEVTWTYDDFYSLLILSDYGMDPDGDGQLTPQELAQLQGFDADPDPDFDGRLFLSVKGQPVALTPPADFTAALDDGRLVSRHIRRLQEPVDGAQPVDLRVYDPEFYVDFTMPDAPVIDGRDDCSVAAVSGDARAKAAAYRKAVDAALADDALAQEELVVVDIGAVGADQARITCGAGA</sequence>
<organism evidence="2 3">
    <name type="scientific">Paracoccus homiensis</name>
    <dbReference type="NCBI Taxonomy" id="364199"/>
    <lineage>
        <taxon>Bacteria</taxon>
        <taxon>Pseudomonadati</taxon>
        <taxon>Pseudomonadota</taxon>
        <taxon>Alphaproteobacteria</taxon>
        <taxon>Rhodobacterales</taxon>
        <taxon>Paracoccaceae</taxon>
        <taxon>Paracoccus</taxon>
    </lineage>
</organism>
<dbReference type="PROSITE" id="PS00018">
    <property type="entry name" value="EF_HAND_1"/>
    <property type="match status" value="1"/>
</dbReference>
<dbReference type="AlphaFoldDB" id="A0A1I0FEH8"/>
<dbReference type="OrthoDB" id="1679673at2"/>
<dbReference type="STRING" id="364199.SAMN04489858_106195"/>
<protein>
    <submittedName>
        <fullName evidence="2">ABC-type uncharacterized transport system, substrate-binding protein</fullName>
    </submittedName>
</protein>
<name>A0A1I0FEH8_9RHOB</name>
<dbReference type="Proteomes" id="UP000199180">
    <property type="component" value="Unassembled WGS sequence"/>
</dbReference>
<keyword evidence="3" id="KW-1185">Reference proteome</keyword>
<dbReference type="InterPro" id="IPR010412">
    <property type="entry name" value="DUF1007"/>
</dbReference>